<keyword evidence="7" id="KW-1185">Reference proteome</keyword>
<dbReference type="InterPro" id="IPR000914">
    <property type="entry name" value="SBP_5_dom"/>
</dbReference>
<protein>
    <submittedName>
        <fullName evidence="6">ABC transporter substrate-binding protein</fullName>
    </submittedName>
</protein>
<evidence type="ECO:0000256" key="3">
    <source>
        <dbReference type="ARBA" id="ARBA00022448"/>
    </source>
</evidence>
<dbReference type="InterPro" id="IPR039424">
    <property type="entry name" value="SBP_5"/>
</dbReference>
<accession>A0ABY4G069</accession>
<dbReference type="InterPro" id="IPR030678">
    <property type="entry name" value="Peptide/Ni-bd"/>
</dbReference>
<dbReference type="RefSeq" id="WP_244688534.1">
    <property type="nucleotide sequence ID" value="NZ_CP095043.1"/>
</dbReference>
<dbReference type="PANTHER" id="PTHR30290:SF10">
    <property type="entry name" value="PERIPLASMIC OLIGOPEPTIDE-BINDING PROTEIN-RELATED"/>
    <property type="match status" value="1"/>
</dbReference>
<dbReference type="Proteomes" id="UP000831775">
    <property type="component" value="Chromosome"/>
</dbReference>
<evidence type="ECO:0000313" key="6">
    <source>
        <dbReference type="EMBL" id="UOQ61794.1"/>
    </source>
</evidence>
<dbReference type="PANTHER" id="PTHR30290">
    <property type="entry name" value="PERIPLASMIC BINDING COMPONENT OF ABC TRANSPORTER"/>
    <property type="match status" value="1"/>
</dbReference>
<dbReference type="PIRSF" id="PIRSF002741">
    <property type="entry name" value="MppA"/>
    <property type="match status" value="1"/>
</dbReference>
<name>A0ABY4G069_9MICO</name>
<feature type="domain" description="Solute-binding protein family 5" evidence="5">
    <location>
        <begin position="42"/>
        <end position="403"/>
    </location>
</feature>
<dbReference type="SUPFAM" id="SSF53850">
    <property type="entry name" value="Periplasmic binding protein-like II"/>
    <property type="match status" value="1"/>
</dbReference>
<comment type="subcellular location">
    <subcellularLocation>
        <location evidence="1">Cell envelope</location>
    </subcellularLocation>
</comment>
<reference evidence="6 7" key="1">
    <citation type="submission" date="2022-04" db="EMBL/GenBank/DDBJ databases">
        <title>Leucobacter sp. isolated from rhizosphere of onion.</title>
        <authorList>
            <person name="Won M."/>
            <person name="Lee C.-M."/>
            <person name="Woen H.-Y."/>
            <person name="Kwon S.-W."/>
        </authorList>
    </citation>
    <scope>NUCLEOTIDE SEQUENCE [LARGE SCALE GENOMIC DNA]</scope>
    <source>
        <strain evidence="6 7">H25R-14</strain>
    </source>
</reference>
<proteinExistence type="inferred from homology"/>
<dbReference type="Gene3D" id="3.40.190.10">
    <property type="entry name" value="Periplasmic binding protein-like II"/>
    <property type="match status" value="1"/>
</dbReference>
<dbReference type="Pfam" id="PF00496">
    <property type="entry name" value="SBP_bac_5"/>
    <property type="match status" value="1"/>
</dbReference>
<sequence>MSTSFVLKSLDPSTVYEATGAMAVHAVYDTLVTFDGADVTEAQPWLAESFESSADAKTFTFTLRDDAVFADGSTLDSEDVVFSLDRLKNLKGSPSQTVEGLSFTAPDASTVVVTSEIPNPDIPTILAMPSAGIMNADAATKLGASAAEDAATADTVGNALDTESIGSGAYTISSFDPSSKIVLKANPDFWGEAPEFDRVVIQNVDVQNQELAIQKAKNAEIALDLSGPMVEGLPDTLTVSGSLDTSYQLSANRDPAVSEITANPAFSQALSLAVDRTAIAELFGADAVPAAGLVPPAFAGALPESDVQARDIDGAKQLLADAGIANPEVELVYPAITYRGVDLGTIVTRVQQDAAEAGITITLTPQPINAFLDSQGAGKLALGFTPSSLNYPVAASLVNNMAPGAGTALRTGWTVERADPAVIAAGDAVLAATTIEERSGAMEEWQVQMNAHSPFIPLANNSGIAVATADLTNTEYSPAGWIVDLPRVGTK</sequence>
<evidence type="ECO:0000259" key="5">
    <source>
        <dbReference type="Pfam" id="PF00496"/>
    </source>
</evidence>
<evidence type="ECO:0000256" key="1">
    <source>
        <dbReference type="ARBA" id="ARBA00004196"/>
    </source>
</evidence>
<gene>
    <name evidence="6" type="ORF">MUN76_07540</name>
</gene>
<dbReference type="CDD" id="cd08512">
    <property type="entry name" value="PBP2_NikA_DppA_OppA_like_7"/>
    <property type="match status" value="1"/>
</dbReference>
<evidence type="ECO:0000313" key="7">
    <source>
        <dbReference type="Proteomes" id="UP000831775"/>
    </source>
</evidence>
<evidence type="ECO:0000256" key="4">
    <source>
        <dbReference type="ARBA" id="ARBA00022729"/>
    </source>
</evidence>
<keyword evidence="4" id="KW-0732">Signal</keyword>
<keyword evidence="3" id="KW-0813">Transport</keyword>
<evidence type="ECO:0000256" key="2">
    <source>
        <dbReference type="ARBA" id="ARBA00005695"/>
    </source>
</evidence>
<comment type="similarity">
    <text evidence="2">Belongs to the bacterial solute-binding protein 5 family.</text>
</comment>
<organism evidence="6 7">
    <name type="scientific">Leucobacter rhizosphaerae</name>
    <dbReference type="NCBI Taxonomy" id="2932245"/>
    <lineage>
        <taxon>Bacteria</taxon>
        <taxon>Bacillati</taxon>
        <taxon>Actinomycetota</taxon>
        <taxon>Actinomycetes</taxon>
        <taxon>Micrococcales</taxon>
        <taxon>Microbacteriaceae</taxon>
        <taxon>Leucobacter</taxon>
    </lineage>
</organism>
<dbReference type="Gene3D" id="3.10.105.10">
    <property type="entry name" value="Dipeptide-binding Protein, Domain 3"/>
    <property type="match status" value="1"/>
</dbReference>
<dbReference type="EMBL" id="CP095043">
    <property type="protein sequence ID" value="UOQ61794.1"/>
    <property type="molecule type" value="Genomic_DNA"/>
</dbReference>